<dbReference type="InterPro" id="IPR056823">
    <property type="entry name" value="TEN-like_YD-shell"/>
</dbReference>
<dbReference type="Pfam" id="PF05593">
    <property type="entry name" value="RHS_repeat"/>
    <property type="match status" value="1"/>
</dbReference>
<protein>
    <submittedName>
        <fullName evidence="4">RHS repeat-associated core domain-containing protein</fullName>
    </submittedName>
</protein>
<organism evidence="4 5">
    <name type="scientific">Roseateles flavus</name>
    <dbReference type="NCBI Taxonomy" id="3149041"/>
    <lineage>
        <taxon>Bacteria</taxon>
        <taxon>Pseudomonadati</taxon>
        <taxon>Pseudomonadota</taxon>
        <taxon>Betaproteobacteria</taxon>
        <taxon>Burkholderiales</taxon>
        <taxon>Sphaerotilaceae</taxon>
        <taxon>Roseateles</taxon>
    </lineage>
</organism>
<dbReference type="Pfam" id="PF25023">
    <property type="entry name" value="TEN_YD-shell"/>
    <property type="match status" value="1"/>
</dbReference>
<feature type="compositionally biased region" description="Gly residues" evidence="2">
    <location>
        <begin position="1961"/>
        <end position="1971"/>
    </location>
</feature>
<evidence type="ECO:0000259" key="3">
    <source>
        <dbReference type="Pfam" id="PF25023"/>
    </source>
</evidence>
<dbReference type="InterPro" id="IPR031325">
    <property type="entry name" value="RHS_repeat"/>
</dbReference>
<dbReference type="NCBIfam" id="TIGR03696">
    <property type="entry name" value="Rhs_assc_core"/>
    <property type="match status" value="1"/>
</dbReference>
<evidence type="ECO:0000256" key="1">
    <source>
        <dbReference type="ARBA" id="ARBA00022737"/>
    </source>
</evidence>
<gene>
    <name evidence="4" type="ORF">ABDJ40_14445</name>
</gene>
<dbReference type="PANTHER" id="PTHR32305:SF15">
    <property type="entry name" value="PROTEIN RHSA-RELATED"/>
    <property type="match status" value="1"/>
</dbReference>
<keyword evidence="5" id="KW-1185">Reference proteome</keyword>
<evidence type="ECO:0000256" key="2">
    <source>
        <dbReference type="SAM" id="MobiDB-lite"/>
    </source>
</evidence>
<evidence type="ECO:0000313" key="4">
    <source>
        <dbReference type="EMBL" id="MEO3713961.1"/>
    </source>
</evidence>
<dbReference type="PANTHER" id="PTHR32305">
    <property type="match status" value="1"/>
</dbReference>
<dbReference type="InterPro" id="IPR022385">
    <property type="entry name" value="Rhs_assc_core"/>
</dbReference>
<dbReference type="Gene3D" id="2.180.10.10">
    <property type="entry name" value="RHS repeat-associated core"/>
    <property type="match status" value="3"/>
</dbReference>
<feature type="compositionally biased region" description="Basic and acidic residues" evidence="2">
    <location>
        <begin position="2041"/>
        <end position="2056"/>
    </location>
</feature>
<accession>A0ABV0GFV1</accession>
<feature type="domain" description="Teneurin-like YD-shell" evidence="3">
    <location>
        <begin position="1761"/>
        <end position="1873"/>
    </location>
</feature>
<dbReference type="RefSeq" id="WP_347610835.1">
    <property type="nucleotide sequence ID" value="NZ_JBDPZC010000006.1"/>
</dbReference>
<dbReference type="EMBL" id="JBDPZC010000006">
    <property type="protein sequence ID" value="MEO3713961.1"/>
    <property type="molecule type" value="Genomic_DNA"/>
</dbReference>
<reference evidence="4 5" key="1">
    <citation type="submission" date="2024-05" db="EMBL/GenBank/DDBJ databases">
        <title>Roseateles sp. 2.12 16S ribosomal RNA gene Genome sequencing and assembly.</title>
        <authorList>
            <person name="Woo H."/>
        </authorList>
    </citation>
    <scope>NUCLEOTIDE SEQUENCE [LARGE SCALE GENOMIC DNA]</scope>
    <source>
        <strain evidence="4 5">2.12</strain>
    </source>
</reference>
<proteinExistence type="predicted"/>
<sequence length="2056" mass="216563">MMNVQSLLRSGLVLPVLSVLGLLTAGNGQAATYFEEQGQLLRSSRSVKTLGPDLFGDRISHYDGGLEFVQTDVNLVGSSSLPVTVGRRFASGPHWTMVSGHFGRWDLEIPRVQGVYAATKGFVAGTGTARRCSEFSPPPPAQGFAQEGMWLAKEYWRGIHMYIPGAGSKEILKRSAGSPAGPADQQNYPLLTKDYWQLRCIPLANAASPESEGFLAIAPDGTQYRFDWMAARPVERLERGTALPTTLSARARALAVSGGGDARRRPNRSMEYFVNRNEYWIMPTSVQDRFGNRVTYTYDPASPMRVNSIASSDGRTLTFTYVAGTNRIDTASDGTRTWRYIYDSVSGDLTTVVQPDDSRWRFTVDEALFDPAQMYFDGASPSCWPATNEYYSGTILSRTNTIVLTHPSGAVGRFSVSPVEHARGNVYSVCWTGNGGVTFPSSPPYFAKHSIQSKEISGPGMAAMKWTYAYSPSAGQGSVEGCSGSCPTTKWVQINEPSGRYTRMTFGIRVGSNEGLLLKTEDYDAQGSLKRSVAQSYRAFDAGPYSSSVGQSIQPIAENYTNGRLQPLELRETVQQGVTFSWRATGFDSLGRALQVTKSGPAGSRTETTVLKDLGNPWVLGLTESLTLSGQGVSVFNEYDSLGRKIADKTFGIPQFSYGYNADGTLAWKQDGRGNRTRYDDYKLGLPRLVSYADGTSEAVTVDDLGLITSHRTAANYTTGYGYDAMGRLNLVTPPSGFAATSLVLEPVSSAEFGVEAGHWRQTVSKGNARTVTVLDALWRPVMTRTFDAGQEAATRKVVVKGYDLEGHLRFESYPARDYATVAISSPGKRMSYDALSRLALTEQDSELGVLQTRQDYETGFATVITNPRGKVTTQRFWALDNPAEASLSQIDLPEGVQVMISRNLLGKPTAITRSGGGVSVTRSYVYDAGQRLCKTVEPEVGATLQDYDAAGNLAWRAPGQSLTSTGSCDTASASPAAKISFTYDAVNQLQATSYGDGSPGITRTYWADGKPKSVTSGGTVWNYTYNALRQLETEALGFAGKTYTFSRSYNLAGDLAGLVYPASNGTPGPALNFNPNALGEPSAVSGYASQVSFHPNGAVAGYTLANGVVHAVTQNLRGLPSQNTDSGVFDDVYAYDANGNVVGITDKQESVFSRTMGYDGLDRLTAANAPGVWGTASYTYDAVDNLRTATVGSRSATLAYADGRNRLSSITVNGSTSTYSYDAYGNITGKGAQSFTFDLGNRLSASSLGGGYVYDGLGRRVQVVTKAGETRLQVYSQEGQLLWSTTPGGAVPASIVGYTCPPGTTLSGTSCLGSTSTAATPTYSCAPGYTLSGTSCSKSVVETKPANQTQVCPGSMTLQSGQCVGTATESASLQYSCPDSSWTLSGSTCSRTTTTTQPATETLSCTRGTLVGGQCQVPDTKAGVPVYACPDSSWTLSGSTCSKTVPDDYAASVSGYTCPSGGSLSGSSCVVSSATPATPSYDCAGVGSLSTYNGAAACLTPSVYANTSSEAPAACSDEYGSYGLSYLGAKQTAAKLWACAYQPKITGYRCTSGTLQGNQCVSSSSYAATPSYSCPSGGTLDGSTCRRTKVATQGATVSSYTCPPGYTQSGSSCNGYITEAPVKRYSCPTAEWTLSGTSCSKSVPESQPASSRYVCRSGWTLSGSTCSTSTSQQPTVQYSCDSGWTLSGSSCSRTSTSTVAATVSGYTCSPGYTLQADNTCKSSTSSPATPKYGCPDGSSSTAGASCPGSVQGTAYIYLGGKLIAETVVGGATQYVHTDALGSPVARTGPTKALISRTRYEPYGYVAAGAKPSAATSQIGFTGHVQDAETELVYMQQRYYDPIAGRFLSVDPIVTDANTGKGFGLYTYVDNNPYAKIDPDGRNAIAAPEAFIGGTLVCGPACGIVAGGVVLIGGTYLTAKIFNSTSNSGGDKAQSGNGNDNSGGGEKGNKSDQPAPPVDGATGGERFGGGPRIWDKPSSNPVDQANGDFDKKFPGGENVSDKGNGVRVGTNPDGSRVIVRPGSSAGSGNVPTVEIQNPRGKPTDKIRYPQKPESDK</sequence>
<feature type="region of interest" description="Disordered" evidence="2">
    <location>
        <begin position="1926"/>
        <end position="2056"/>
    </location>
</feature>
<keyword evidence="1" id="KW-0677">Repeat</keyword>
<comment type="caution">
    <text evidence="4">The sequence shown here is derived from an EMBL/GenBank/DDBJ whole genome shotgun (WGS) entry which is preliminary data.</text>
</comment>
<dbReference type="Proteomes" id="UP001462640">
    <property type="component" value="Unassembled WGS sequence"/>
</dbReference>
<name>A0ABV0GFV1_9BURK</name>
<evidence type="ECO:0000313" key="5">
    <source>
        <dbReference type="Proteomes" id="UP001462640"/>
    </source>
</evidence>
<dbReference type="InterPro" id="IPR050708">
    <property type="entry name" value="T6SS_VgrG/RHS"/>
</dbReference>